<keyword evidence="5" id="KW-1185">Reference proteome</keyword>
<evidence type="ECO:0000256" key="2">
    <source>
        <dbReference type="ARBA" id="ARBA00022840"/>
    </source>
</evidence>
<evidence type="ECO:0000313" key="4">
    <source>
        <dbReference type="EMBL" id="CCH62653.1"/>
    </source>
</evidence>
<accession>I2H8F1</accession>
<dbReference type="eggNOG" id="KOG0744">
    <property type="taxonomic scope" value="Eukaryota"/>
</dbReference>
<dbReference type="OrthoDB" id="5925at2759"/>
<dbReference type="InterPro" id="IPR003959">
    <property type="entry name" value="ATPase_AAA_core"/>
</dbReference>
<dbReference type="GO" id="GO:0007131">
    <property type="term" value="P:reciprocal meiotic recombination"/>
    <property type="evidence" value="ECO:0007669"/>
    <property type="project" value="EnsemblFungi"/>
</dbReference>
<evidence type="ECO:0000259" key="3">
    <source>
        <dbReference type="SMART" id="SM00382"/>
    </source>
</evidence>
<dbReference type="SUPFAM" id="SSF52540">
    <property type="entry name" value="P-loop containing nucleoside triphosphate hydrolases"/>
    <property type="match status" value="1"/>
</dbReference>
<dbReference type="GO" id="GO:0005730">
    <property type="term" value="C:nucleolus"/>
    <property type="evidence" value="ECO:0007669"/>
    <property type="project" value="EnsemblFungi"/>
</dbReference>
<dbReference type="InterPro" id="IPR027417">
    <property type="entry name" value="P-loop_NTPase"/>
</dbReference>
<name>I2H8F1_HENB6</name>
<dbReference type="GO" id="GO:0042138">
    <property type="term" value="P:meiotic DNA double-strand break formation"/>
    <property type="evidence" value="ECO:0007669"/>
    <property type="project" value="EnsemblFungi"/>
</dbReference>
<gene>
    <name evidence="4" type="primary">TBLA0H03710</name>
    <name evidence="4" type="ORF">TBLA_0H03710</name>
</gene>
<dbReference type="Proteomes" id="UP000002866">
    <property type="component" value="Chromosome 8"/>
</dbReference>
<dbReference type="HOGENOM" id="CLU_028208_3_0_1"/>
<reference evidence="4 5" key="1">
    <citation type="journal article" date="2011" name="Proc. Natl. Acad. Sci. U.S.A.">
        <title>Evolutionary erosion of yeast sex chromosomes by mating-type switching accidents.</title>
        <authorList>
            <person name="Gordon J.L."/>
            <person name="Armisen D."/>
            <person name="Proux-Wera E."/>
            <person name="Oheigeartaigh S.S."/>
            <person name="Byrne K.P."/>
            <person name="Wolfe K.H."/>
        </authorList>
    </citation>
    <scope>NUCLEOTIDE SEQUENCE [LARGE SCALE GENOMIC DNA]</scope>
    <source>
        <strain evidence="5">ATCC 34711 / CBS 6284 / DSM 70876 / NBRC 10599 / NRRL Y-10934 / UCD 77-7</strain>
    </source>
</reference>
<dbReference type="InParanoid" id="I2H8F1"/>
<evidence type="ECO:0000313" key="5">
    <source>
        <dbReference type="Proteomes" id="UP000002866"/>
    </source>
</evidence>
<dbReference type="GO" id="GO:0051598">
    <property type="term" value="P:meiotic recombination checkpoint signaling"/>
    <property type="evidence" value="ECO:0007669"/>
    <property type="project" value="EnsemblFungi"/>
</dbReference>
<keyword evidence="1" id="KW-0547">Nucleotide-binding</keyword>
<dbReference type="FunCoup" id="I2H8F1">
    <property type="interactions" value="681"/>
</dbReference>
<dbReference type="RefSeq" id="XP_004182172.1">
    <property type="nucleotide sequence ID" value="XM_004182124.1"/>
</dbReference>
<organism evidence="4 5">
    <name type="scientific">Henningerozyma blattae (strain ATCC 34711 / CBS 6284 / DSM 70876 / NBRC 10599 / NRRL Y-10934 / UCD 77-7)</name>
    <name type="common">Yeast</name>
    <name type="synonym">Tetrapisispora blattae</name>
    <dbReference type="NCBI Taxonomy" id="1071380"/>
    <lineage>
        <taxon>Eukaryota</taxon>
        <taxon>Fungi</taxon>
        <taxon>Dikarya</taxon>
        <taxon>Ascomycota</taxon>
        <taxon>Saccharomycotina</taxon>
        <taxon>Saccharomycetes</taxon>
        <taxon>Saccharomycetales</taxon>
        <taxon>Saccharomycetaceae</taxon>
        <taxon>Henningerozyma</taxon>
    </lineage>
</organism>
<dbReference type="OMA" id="VCIEEMI"/>
<dbReference type="SMART" id="SM00382">
    <property type="entry name" value="AAA"/>
    <property type="match status" value="1"/>
</dbReference>
<dbReference type="PANTHER" id="PTHR45991:SF1">
    <property type="entry name" value="PACHYTENE CHECKPOINT PROTEIN 2 HOMOLOG"/>
    <property type="match status" value="1"/>
</dbReference>
<dbReference type="STRING" id="1071380.I2H8F1"/>
<dbReference type="GO" id="GO:0016887">
    <property type="term" value="F:ATP hydrolysis activity"/>
    <property type="evidence" value="ECO:0007669"/>
    <property type="project" value="EnsemblFungi"/>
</dbReference>
<dbReference type="AlphaFoldDB" id="I2H8F1"/>
<keyword evidence="2" id="KW-0067">ATP-binding</keyword>
<dbReference type="PANTHER" id="PTHR45991">
    <property type="entry name" value="PACHYTENE CHECKPOINT PROTEIN 2"/>
    <property type="match status" value="1"/>
</dbReference>
<evidence type="ECO:0000256" key="1">
    <source>
        <dbReference type="ARBA" id="ARBA00022741"/>
    </source>
</evidence>
<dbReference type="GeneID" id="14497810"/>
<dbReference type="KEGG" id="tbl:TBLA_0H03710"/>
<dbReference type="Pfam" id="PF00004">
    <property type="entry name" value="AAA"/>
    <property type="match status" value="1"/>
</dbReference>
<sequence>MFMVDIQVSECSLLEVNAILQDLHPKNSTQDNEENTYSMKNFLQILKLVVQKKICKLPHNSLNGLIITQSDLFIEGQGSISIKTPPSEAQKKLICSLIKVMFYNIAEGKSLNEICDFNYNLILSLFVVKIYCEELVEFELENHSTYSLHNPTNSYEFLQRKIRSILDDTINTKEQEQTRRVGHFKEAHYQYNIFYNIEPKPKNSDISKSLVDDFNNIYINKDSDENESDNDGENMMSDDELTVVTDAESFSKKGLSSLNISKKTIEFTTITSLPSSEFEGVWESLHFENNLKQKIYSHSTIALKVADFTNIGRSKDFNISNISNNKLLLLHGPPGTGKTSICKALCQKLSVRQGNNYELDFNTIQEPKGILVELQCSKIFSRWFGESTKNISTIFNDIHKLLKIYEGRNIFVCLLIDEVETIALSRQSLLGKNESMDSVKVVSTLLTNLDSLKKYNNFLVLATSNLLESLDPAFKDRADAIFYVGSPSVSGIIKILNSSFQELLNKGVLTNKYANQSDPLKGQSYQSLITLLAEKCNVCIIILYFHQNTITCFDSLLTQIHAFFSHL</sequence>
<dbReference type="InterPro" id="IPR044539">
    <property type="entry name" value="Pch2-like"/>
</dbReference>
<protein>
    <recommendedName>
        <fullName evidence="3">AAA+ ATPase domain-containing protein</fullName>
    </recommendedName>
</protein>
<feature type="domain" description="AAA+ ATPase" evidence="3">
    <location>
        <begin position="324"/>
        <end position="488"/>
    </location>
</feature>
<dbReference type="GO" id="GO:0005524">
    <property type="term" value="F:ATP binding"/>
    <property type="evidence" value="ECO:0007669"/>
    <property type="project" value="UniProtKB-KW"/>
</dbReference>
<dbReference type="GO" id="GO:0005694">
    <property type="term" value="C:chromosome"/>
    <property type="evidence" value="ECO:0007669"/>
    <property type="project" value="TreeGrafter"/>
</dbReference>
<dbReference type="EMBL" id="HE806323">
    <property type="protein sequence ID" value="CCH62653.1"/>
    <property type="molecule type" value="Genomic_DNA"/>
</dbReference>
<proteinExistence type="predicted"/>
<dbReference type="InterPro" id="IPR003593">
    <property type="entry name" value="AAA+_ATPase"/>
</dbReference>
<dbReference type="Gene3D" id="3.40.50.300">
    <property type="entry name" value="P-loop containing nucleotide triphosphate hydrolases"/>
    <property type="match status" value="1"/>
</dbReference>